<dbReference type="Gene3D" id="3.40.50.1010">
    <property type="entry name" value="5'-nuclease"/>
    <property type="match status" value="1"/>
</dbReference>
<accession>A0ABW2TC90</accession>
<reference evidence="2" key="1">
    <citation type="journal article" date="2019" name="Int. J. Syst. Evol. Microbiol.">
        <title>The Global Catalogue of Microorganisms (GCM) 10K type strain sequencing project: providing services to taxonomists for standard genome sequencing and annotation.</title>
        <authorList>
            <consortium name="The Broad Institute Genomics Platform"/>
            <consortium name="The Broad Institute Genome Sequencing Center for Infectious Disease"/>
            <person name="Wu L."/>
            <person name="Ma J."/>
        </authorList>
    </citation>
    <scope>NUCLEOTIDE SEQUENCE [LARGE SCALE GENOMIC DNA]</scope>
    <source>
        <strain evidence="2">JCM 10083</strain>
    </source>
</reference>
<evidence type="ECO:0000313" key="2">
    <source>
        <dbReference type="Proteomes" id="UP001596514"/>
    </source>
</evidence>
<sequence>MASEATLSACMVIDYQNIHLTAGGLFAPHGTPARDTLVSPLAFAERVLEVRAGLQTHPAPKSVSLAKVHVFRGSPSNAKEPVLYSVTQRQRAEWTRDARVHVTYRPLRYPSNWGHPTCIERAREKGIDVMVALELVQLAQFGQYDIVILASHDTDMEPALEMAAGVGRVKIETAGWQGSRRLRPAGRSLWHTALNGTDFVKVRDRRSYDR</sequence>
<dbReference type="EMBL" id="JBHTEE010000001">
    <property type="protein sequence ID" value="MFC7605687.1"/>
    <property type="molecule type" value="Genomic_DNA"/>
</dbReference>
<comment type="caution">
    <text evidence="1">The sequence shown here is derived from an EMBL/GenBank/DDBJ whole genome shotgun (WGS) entry which is preliminary data.</text>
</comment>
<gene>
    <name evidence="1" type="ORF">ACFQVD_36855</name>
</gene>
<name>A0ABW2TC90_9ACTN</name>
<dbReference type="RefSeq" id="WP_343965838.1">
    <property type="nucleotide sequence ID" value="NZ_BAAAGK010000034.1"/>
</dbReference>
<proteinExistence type="predicted"/>
<keyword evidence="2" id="KW-1185">Reference proteome</keyword>
<evidence type="ECO:0008006" key="3">
    <source>
        <dbReference type="Google" id="ProtNLM"/>
    </source>
</evidence>
<dbReference type="Proteomes" id="UP001596514">
    <property type="component" value="Unassembled WGS sequence"/>
</dbReference>
<organism evidence="1 2">
    <name type="scientific">Streptosporangium amethystogenes subsp. fukuiense</name>
    <dbReference type="NCBI Taxonomy" id="698418"/>
    <lineage>
        <taxon>Bacteria</taxon>
        <taxon>Bacillati</taxon>
        <taxon>Actinomycetota</taxon>
        <taxon>Actinomycetes</taxon>
        <taxon>Streptosporangiales</taxon>
        <taxon>Streptosporangiaceae</taxon>
        <taxon>Streptosporangium</taxon>
    </lineage>
</organism>
<protein>
    <recommendedName>
        <fullName evidence="3">NYN domain-containing protein</fullName>
    </recommendedName>
</protein>
<evidence type="ECO:0000313" key="1">
    <source>
        <dbReference type="EMBL" id="MFC7605687.1"/>
    </source>
</evidence>